<reference evidence="1" key="1">
    <citation type="journal article" date="2013" name="PLoS ONE">
        <title>Metagenomic insights into the carbohydrate-active enzymes carried by the microorganisms adhering to solid digesta in the rumen of cows.</title>
        <authorList>
            <person name="Wang L."/>
            <person name="Hatem A."/>
            <person name="Catalyurek U.V."/>
            <person name="Morrison M."/>
            <person name="Yu Z."/>
        </authorList>
    </citation>
    <scope>NUCLEOTIDE SEQUENCE</scope>
</reference>
<dbReference type="EMBL" id="KC246785">
    <property type="protein sequence ID" value="AHF24130.1"/>
    <property type="molecule type" value="Genomic_DNA"/>
</dbReference>
<protein>
    <submittedName>
        <fullName evidence="1">Uncharacterized protein</fullName>
    </submittedName>
</protein>
<sequence>MNAAAKVRRGPQKQQRRGPALFCISGGISGPAARKVSSGLQPVIASSGFPGRKTIAQLNLQLNSSG</sequence>
<dbReference type="AlphaFoldDB" id="W0FMA8"/>
<organism evidence="1">
    <name type="scientific">uncultured bacterium Contig46</name>
    <dbReference type="NCBI Taxonomy" id="1393580"/>
    <lineage>
        <taxon>Bacteria</taxon>
        <taxon>environmental samples</taxon>
    </lineage>
</organism>
<evidence type="ECO:0000313" key="1">
    <source>
        <dbReference type="EMBL" id="AHF24130.1"/>
    </source>
</evidence>
<name>W0FMA8_9BACT</name>
<proteinExistence type="predicted"/>
<accession>W0FMA8</accession>